<keyword evidence="2" id="KW-0285">Flavoprotein</keyword>
<proteinExistence type="predicted"/>
<dbReference type="InterPro" id="IPR016164">
    <property type="entry name" value="FAD-linked_Oxase-like_C"/>
</dbReference>
<dbReference type="Pfam" id="PF02913">
    <property type="entry name" value="FAD-oxidase_C"/>
    <property type="match status" value="1"/>
</dbReference>
<accession>A0AA88QWG6</accession>
<keyword evidence="7" id="KW-1185">Reference proteome</keyword>
<feature type="domain" description="FAD-binding oxidoreductase/transferase type 4 C-terminal" evidence="5">
    <location>
        <begin position="119"/>
        <end position="218"/>
    </location>
</feature>
<dbReference type="Proteomes" id="UP001187471">
    <property type="component" value="Unassembled WGS sequence"/>
</dbReference>
<evidence type="ECO:0000256" key="1">
    <source>
        <dbReference type="ARBA" id="ARBA00001974"/>
    </source>
</evidence>
<evidence type="ECO:0000313" key="7">
    <source>
        <dbReference type="Proteomes" id="UP001187471"/>
    </source>
</evidence>
<gene>
    <name evidence="6" type="ORF">RJ640_027091</name>
</gene>
<dbReference type="PANTHER" id="PTHR11748:SF111">
    <property type="entry name" value="D-LACTATE DEHYDROGENASE, MITOCHONDRIAL-RELATED"/>
    <property type="match status" value="1"/>
</dbReference>
<dbReference type="PANTHER" id="PTHR11748">
    <property type="entry name" value="D-LACTATE DEHYDROGENASE"/>
    <property type="match status" value="1"/>
</dbReference>
<comment type="cofactor">
    <cofactor evidence="1">
        <name>FAD</name>
        <dbReference type="ChEBI" id="CHEBI:57692"/>
    </cofactor>
</comment>
<dbReference type="AlphaFoldDB" id="A0AA88QWG6"/>
<keyword evidence="4" id="KW-0560">Oxidoreductase</keyword>
<evidence type="ECO:0000313" key="6">
    <source>
        <dbReference type="EMBL" id="KAK2973119.1"/>
    </source>
</evidence>
<dbReference type="GO" id="GO:1903457">
    <property type="term" value="P:lactate catabolic process"/>
    <property type="evidence" value="ECO:0007669"/>
    <property type="project" value="TreeGrafter"/>
</dbReference>
<sequence length="231" mass="25755">MATAMPECGWRQQRKVLMMSAKATSDVQGGLDGLRQRGDGGVDGSRPNSFKIYIRQQNKATLTTFASTHLDTLRSTSKWGSRDSSNESHRFYDWDPHTLSSWKMCERKLHTLLTMIMIQVAMCNFPTIKDAADVAIATMSSGIQVSRVELLDEVQVRAVNLANGKNLPEVPTLMFEFVGTEAYSREQTLIVQKIASEHNGSDFVFAEDPEAKKELWKEGGTLGLLCYGTKI</sequence>
<dbReference type="GO" id="GO:0050660">
    <property type="term" value="F:flavin adenine dinucleotide binding"/>
    <property type="evidence" value="ECO:0007669"/>
    <property type="project" value="InterPro"/>
</dbReference>
<dbReference type="EMBL" id="JAVXUO010002451">
    <property type="protein sequence ID" value="KAK2973119.1"/>
    <property type="molecule type" value="Genomic_DNA"/>
</dbReference>
<keyword evidence="3" id="KW-0274">FAD</keyword>
<evidence type="ECO:0000256" key="3">
    <source>
        <dbReference type="ARBA" id="ARBA00022827"/>
    </source>
</evidence>
<dbReference type="GO" id="GO:0004458">
    <property type="term" value="F:D-lactate dehydrogenase (cytochrome) activity"/>
    <property type="evidence" value="ECO:0007669"/>
    <property type="project" value="TreeGrafter"/>
</dbReference>
<name>A0AA88QWG6_9ASTE</name>
<comment type="caution">
    <text evidence="6">The sequence shown here is derived from an EMBL/GenBank/DDBJ whole genome shotgun (WGS) entry which is preliminary data.</text>
</comment>
<reference evidence="6" key="1">
    <citation type="submission" date="2022-12" db="EMBL/GenBank/DDBJ databases">
        <title>Draft genome assemblies for two species of Escallonia (Escalloniales).</title>
        <authorList>
            <person name="Chanderbali A."/>
            <person name="Dervinis C."/>
            <person name="Anghel I."/>
            <person name="Soltis D."/>
            <person name="Soltis P."/>
            <person name="Zapata F."/>
        </authorList>
    </citation>
    <scope>NUCLEOTIDE SEQUENCE</scope>
    <source>
        <strain evidence="6">UCBG92.1500</strain>
        <tissue evidence="6">Leaf</tissue>
    </source>
</reference>
<dbReference type="InterPro" id="IPR004113">
    <property type="entry name" value="FAD-bd_oxidored_4_C"/>
</dbReference>
<dbReference type="SUPFAM" id="SSF55103">
    <property type="entry name" value="FAD-linked oxidases, C-terminal domain"/>
    <property type="match status" value="1"/>
</dbReference>
<dbReference type="GO" id="GO:0005739">
    <property type="term" value="C:mitochondrion"/>
    <property type="evidence" value="ECO:0007669"/>
    <property type="project" value="TreeGrafter"/>
</dbReference>
<evidence type="ECO:0000256" key="4">
    <source>
        <dbReference type="ARBA" id="ARBA00023002"/>
    </source>
</evidence>
<evidence type="ECO:0000259" key="5">
    <source>
        <dbReference type="Pfam" id="PF02913"/>
    </source>
</evidence>
<evidence type="ECO:0000256" key="2">
    <source>
        <dbReference type="ARBA" id="ARBA00022630"/>
    </source>
</evidence>
<protein>
    <recommendedName>
        <fullName evidence="5">FAD-binding oxidoreductase/transferase type 4 C-terminal domain-containing protein</fullName>
    </recommendedName>
</protein>
<organism evidence="6 7">
    <name type="scientific">Escallonia rubra</name>
    <dbReference type="NCBI Taxonomy" id="112253"/>
    <lineage>
        <taxon>Eukaryota</taxon>
        <taxon>Viridiplantae</taxon>
        <taxon>Streptophyta</taxon>
        <taxon>Embryophyta</taxon>
        <taxon>Tracheophyta</taxon>
        <taxon>Spermatophyta</taxon>
        <taxon>Magnoliopsida</taxon>
        <taxon>eudicotyledons</taxon>
        <taxon>Gunneridae</taxon>
        <taxon>Pentapetalae</taxon>
        <taxon>asterids</taxon>
        <taxon>campanulids</taxon>
        <taxon>Escalloniales</taxon>
        <taxon>Escalloniaceae</taxon>
        <taxon>Escallonia</taxon>
    </lineage>
</organism>
<dbReference type="GO" id="GO:0008720">
    <property type="term" value="F:D-lactate dehydrogenase (NAD+) activity"/>
    <property type="evidence" value="ECO:0007669"/>
    <property type="project" value="TreeGrafter"/>
</dbReference>